<evidence type="ECO:0000256" key="1">
    <source>
        <dbReference type="SAM" id="Phobius"/>
    </source>
</evidence>
<evidence type="ECO:0000313" key="4">
    <source>
        <dbReference type="Proteomes" id="UP000594380"/>
    </source>
</evidence>
<dbReference type="PANTHER" id="PTHR19353">
    <property type="entry name" value="FATTY ACID DESATURASE 2"/>
    <property type="match status" value="1"/>
</dbReference>
<dbReference type="GO" id="GO:0008610">
    <property type="term" value="P:lipid biosynthetic process"/>
    <property type="evidence" value="ECO:0007669"/>
    <property type="project" value="UniProtKB-ARBA"/>
</dbReference>
<organism evidence="3 4">
    <name type="scientific">Paraburkholderia youngii</name>
    <dbReference type="NCBI Taxonomy" id="2782701"/>
    <lineage>
        <taxon>Bacteria</taxon>
        <taxon>Pseudomonadati</taxon>
        <taxon>Pseudomonadota</taxon>
        <taxon>Betaproteobacteria</taxon>
        <taxon>Burkholderiales</taxon>
        <taxon>Burkholderiaceae</taxon>
        <taxon>Paraburkholderia</taxon>
    </lineage>
</organism>
<gene>
    <name evidence="3" type="ORF">G5S42_42405</name>
</gene>
<reference evidence="3 4" key="1">
    <citation type="submission" date="2020-02" db="EMBL/GenBank/DDBJ databases">
        <title>Paraburkholderia simonii sp. nov. and Paraburkholderia youngii sp. nov. Brazilian and Mexican Mimosa-associated rhizobia.</title>
        <authorList>
            <person name="Mavima L."/>
            <person name="Beukes C.W."/>
            <person name="Chan W.Y."/>
            <person name="Palmer M."/>
            <person name="De Meyer S.E."/>
            <person name="James E.K."/>
            <person name="Venter S.N."/>
            <person name="Steenkamp E.T."/>
        </authorList>
    </citation>
    <scope>NUCLEOTIDE SEQUENCE [LARGE SCALE GENOMIC DNA]</scope>
    <source>
        <strain evidence="3 4">JPY169</strain>
    </source>
</reference>
<keyword evidence="1" id="KW-1133">Transmembrane helix</keyword>
<evidence type="ECO:0000259" key="2">
    <source>
        <dbReference type="Pfam" id="PF00487"/>
    </source>
</evidence>
<keyword evidence="1" id="KW-0472">Membrane</keyword>
<dbReference type="GO" id="GO:0016717">
    <property type="term" value="F:oxidoreductase activity, acting on paired donors, with oxidation of a pair of donors resulting in the reduction of molecular oxygen to two molecules of water"/>
    <property type="evidence" value="ECO:0007669"/>
    <property type="project" value="TreeGrafter"/>
</dbReference>
<dbReference type="Pfam" id="PF00487">
    <property type="entry name" value="FA_desaturase"/>
    <property type="match status" value="1"/>
</dbReference>
<dbReference type="EMBL" id="JAALDK010000003">
    <property type="protein sequence ID" value="NUY06021.1"/>
    <property type="molecule type" value="Genomic_DNA"/>
</dbReference>
<comment type="caution">
    <text evidence="3">The sequence shown here is derived from an EMBL/GenBank/DDBJ whole genome shotgun (WGS) entry which is preliminary data.</text>
</comment>
<dbReference type="RefSeq" id="WP_176112469.1">
    <property type="nucleotide sequence ID" value="NZ_JAALDK010000003.1"/>
</dbReference>
<feature type="transmembrane region" description="Helical" evidence="1">
    <location>
        <begin position="220"/>
        <end position="240"/>
    </location>
</feature>
<name>A0A7Y6K8T6_9BURK</name>
<evidence type="ECO:0000313" key="3">
    <source>
        <dbReference type="EMBL" id="NUY06021.1"/>
    </source>
</evidence>
<dbReference type="GO" id="GO:0016020">
    <property type="term" value="C:membrane"/>
    <property type="evidence" value="ECO:0007669"/>
    <property type="project" value="TreeGrafter"/>
</dbReference>
<dbReference type="InterPro" id="IPR005804">
    <property type="entry name" value="FA_desaturase_dom"/>
</dbReference>
<dbReference type="Proteomes" id="UP000594380">
    <property type="component" value="Unassembled WGS sequence"/>
</dbReference>
<feature type="transmembrane region" description="Helical" evidence="1">
    <location>
        <begin position="93"/>
        <end position="109"/>
    </location>
</feature>
<keyword evidence="1" id="KW-0812">Transmembrane</keyword>
<feature type="domain" description="Fatty acid desaturase" evidence="2">
    <location>
        <begin position="59"/>
        <end position="302"/>
    </location>
</feature>
<proteinExistence type="predicted"/>
<dbReference type="CDD" id="cd03510">
    <property type="entry name" value="Rhizobitoxine-FADS-like"/>
    <property type="match status" value="1"/>
</dbReference>
<accession>A0A7Y6K8T6</accession>
<feature type="transmembrane region" description="Helical" evidence="1">
    <location>
        <begin position="45"/>
        <end position="72"/>
    </location>
</feature>
<feature type="transmembrane region" description="Helical" evidence="1">
    <location>
        <begin position="196"/>
        <end position="214"/>
    </location>
</feature>
<dbReference type="GeneID" id="301106957"/>
<dbReference type="PANTHER" id="PTHR19353:SF19">
    <property type="entry name" value="DELTA(5) FATTY ACID DESATURASE C-RELATED"/>
    <property type="match status" value="1"/>
</dbReference>
<dbReference type="AlphaFoldDB" id="A0A7Y6K8T6"/>
<dbReference type="InterPro" id="IPR012171">
    <property type="entry name" value="Fatty_acid_desaturase"/>
</dbReference>
<sequence length="355" mass="41234">MEIYDAWQLRGKRFTTSRFSRDIMRELFELRPDNLTGALYIVKDYLVILACAYATIRISWWLYPLAVLVIGAQQRGLTTIAHDAAHRTLARSTGWNYVLGIVFAAYPVFQRHWAYRYSHVHLHHPYLGDPERDPNLKFFISSGVYDVRPPREYAFAIVWKAMFGGATVRYLKYLWSERFLISREGKKDIDRRGAAIDTYGFAVFWLIVIFGFALTQSLDLLVLFWLVPYLTTFQALGWFIELAEHSPMCETETEDVYLTRNRKGNLIERLLVGANLDEYHLEHHLSPGVPFWHLKRAQKIRLRDPRYAEVADSWGGLFASGPKGQPSVINQLLDRNRRLYEAQRGRLAGEGVVNE</sequence>
<protein>
    <submittedName>
        <fullName evidence="3">Fatty acid desaturase family protein</fullName>
    </submittedName>
</protein>